<dbReference type="AlphaFoldDB" id="A0A4U6CJ92"/>
<dbReference type="NCBIfam" id="NF033578">
    <property type="entry name" value="transpos_IS5_1"/>
    <property type="match status" value="1"/>
</dbReference>
<evidence type="ECO:0000259" key="1">
    <source>
        <dbReference type="Pfam" id="PF05598"/>
    </source>
</evidence>
<dbReference type="Pfam" id="PF13586">
    <property type="entry name" value="DDE_Tnp_1_2"/>
    <property type="match status" value="1"/>
</dbReference>
<accession>A0A4U6CJ92</accession>
<name>A0A4U6CJ92_9BACT</name>
<feature type="domain" description="Transposase InsH N-terminal" evidence="1">
    <location>
        <begin position="34"/>
        <end position="131"/>
    </location>
</feature>
<dbReference type="Proteomes" id="UP000304900">
    <property type="component" value="Unassembled WGS sequence"/>
</dbReference>
<proteinExistence type="predicted"/>
<dbReference type="InterPro" id="IPR025668">
    <property type="entry name" value="Tnp_DDE_dom"/>
</dbReference>
<evidence type="ECO:0000313" key="4">
    <source>
        <dbReference type="Proteomes" id="UP000304900"/>
    </source>
</evidence>
<feature type="domain" description="Transposase DDE" evidence="2">
    <location>
        <begin position="386"/>
        <end position="469"/>
    </location>
</feature>
<protein>
    <submittedName>
        <fullName evidence="3">IS5 family transposase</fullName>
    </submittedName>
</protein>
<reference evidence="3 4" key="1">
    <citation type="submission" date="2019-05" db="EMBL/GenBank/DDBJ databases">
        <title>Dyadobacter AR-3-8 sp. nov., isolated from arctic soil.</title>
        <authorList>
            <person name="Chaudhary D.K."/>
        </authorList>
    </citation>
    <scope>NUCLEOTIDE SEQUENCE [LARGE SCALE GENOMIC DNA]</scope>
    <source>
        <strain evidence="3 4">AR-3-8</strain>
    </source>
</reference>
<keyword evidence="4" id="KW-1185">Reference proteome</keyword>
<comment type="caution">
    <text evidence="3">The sequence shown here is derived from an EMBL/GenBank/DDBJ whole genome shotgun (WGS) entry which is preliminary data.</text>
</comment>
<dbReference type="Pfam" id="PF05598">
    <property type="entry name" value="DUF772"/>
    <property type="match status" value="1"/>
</dbReference>
<gene>
    <name evidence="3" type="ORF">FDK13_35155</name>
</gene>
<evidence type="ECO:0000259" key="2">
    <source>
        <dbReference type="Pfam" id="PF13586"/>
    </source>
</evidence>
<organism evidence="3 4">
    <name type="scientific">Dyadobacter frigoris</name>
    <dbReference type="NCBI Taxonomy" id="2576211"/>
    <lineage>
        <taxon>Bacteria</taxon>
        <taxon>Pseudomonadati</taxon>
        <taxon>Bacteroidota</taxon>
        <taxon>Cytophagia</taxon>
        <taxon>Cytophagales</taxon>
        <taxon>Spirosomataceae</taxon>
        <taxon>Dyadobacter</taxon>
    </lineage>
</organism>
<dbReference type="PANTHER" id="PTHR33803">
    <property type="entry name" value="IS1478 TRANSPOSASE"/>
    <property type="match status" value="1"/>
</dbReference>
<evidence type="ECO:0000313" key="3">
    <source>
        <dbReference type="EMBL" id="TKT84056.1"/>
    </source>
</evidence>
<dbReference type="OrthoDB" id="1454687at2"/>
<dbReference type="EMBL" id="SZVO01000052">
    <property type="protein sequence ID" value="TKT84056.1"/>
    <property type="molecule type" value="Genomic_DNA"/>
</dbReference>
<dbReference type="PANTHER" id="PTHR33803:SF3">
    <property type="entry name" value="BLL1974 PROTEIN"/>
    <property type="match status" value="1"/>
</dbReference>
<sequence>MLDSMAKSSKNRASKQNYVSQDQLGIEGFESPFSRKLNPKNRWVVLSRNIPWDILVSTYNSALGNSKTGAASINARVAIGSVIIKHICDLSDRETVQQIQENMYMQFFLGYSSFTDEPPFDPSLFVEFRKRLGVEQINKINELILGLGSEGYHAKSSTQDRAGVVKKETLPKQDGGEVVTHFGKMITDATACPQDIAYPTDLNLLNDAREKSQLLIDTLYKKVLHKKKPRTDRKKARKEYLQTAQKKVKSKKAIHNAVKKQLAYLRRNISSIHKLWDSYQKIPLDRNEYKYLLVIQTLYDQQKQMFDRGEHSVDNRIVSIHQPHVRPIVRGKTNAKTEFGAKIQATVMNGYTFLDELSWEAFNEGTCLISSVEKYKVRFGFYPEYVLADKIYCTRANRKVLKDLSITLRAKPLGRPKAVDEKHVSPGERNPIEGKFGQAKTAYGLNRIKARLQATSQSWIASIILVLNLVKLAGEALLCHVVLVTYSARQMKFEPWLRNRQPQLKLAA</sequence>
<dbReference type="InterPro" id="IPR008490">
    <property type="entry name" value="Transposase_InsH_N"/>
</dbReference>
<dbReference type="InterPro" id="IPR047710">
    <property type="entry name" value="Transpos_IS5-like"/>
</dbReference>